<evidence type="ECO:0000256" key="5">
    <source>
        <dbReference type="ARBA" id="ARBA00022989"/>
    </source>
</evidence>
<feature type="transmembrane region" description="Helical" evidence="7">
    <location>
        <begin position="61"/>
        <end position="85"/>
    </location>
</feature>
<feature type="transmembrane region" description="Helical" evidence="7">
    <location>
        <begin position="427"/>
        <end position="449"/>
    </location>
</feature>
<feature type="transmembrane region" description="Helical" evidence="7">
    <location>
        <begin position="97"/>
        <end position="121"/>
    </location>
</feature>
<dbReference type="EMBL" id="VMNX01000018">
    <property type="protein sequence ID" value="MPY48588.1"/>
    <property type="molecule type" value="Genomic_DNA"/>
</dbReference>
<dbReference type="InterPro" id="IPR020846">
    <property type="entry name" value="MFS_dom"/>
</dbReference>
<dbReference type="PROSITE" id="PS50850">
    <property type="entry name" value="MFS"/>
    <property type="match status" value="1"/>
</dbReference>
<comment type="caution">
    <text evidence="9">The sequence shown here is derived from an EMBL/GenBank/DDBJ whole genome shotgun (WGS) entry which is preliminary data.</text>
</comment>
<reference evidence="9 10" key="1">
    <citation type="submission" date="2019-09" db="EMBL/GenBank/DDBJ databases">
        <authorList>
            <person name="Duangmal K."/>
            <person name="Teo W.F.A."/>
            <person name="Lipun K."/>
        </authorList>
    </citation>
    <scope>NUCLEOTIDE SEQUENCE [LARGE SCALE GENOMIC DNA]</scope>
    <source>
        <strain evidence="9 10">K1PN6</strain>
    </source>
</reference>
<dbReference type="GO" id="GO:0005886">
    <property type="term" value="C:plasma membrane"/>
    <property type="evidence" value="ECO:0007669"/>
    <property type="project" value="UniProtKB-SubCell"/>
</dbReference>
<proteinExistence type="predicted"/>
<feature type="transmembrane region" description="Helical" evidence="7">
    <location>
        <begin position="362"/>
        <end position="381"/>
    </location>
</feature>
<evidence type="ECO:0000256" key="6">
    <source>
        <dbReference type="ARBA" id="ARBA00023136"/>
    </source>
</evidence>
<feature type="transmembrane region" description="Helical" evidence="7">
    <location>
        <begin position="309"/>
        <end position="328"/>
    </location>
</feature>
<keyword evidence="2" id="KW-0813">Transport</keyword>
<dbReference type="AlphaFoldDB" id="A0A5N8WPY1"/>
<evidence type="ECO:0000256" key="7">
    <source>
        <dbReference type="SAM" id="Phobius"/>
    </source>
</evidence>
<dbReference type="InterPro" id="IPR036259">
    <property type="entry name" value="MFS_trans_sf"/>
</dbReference>
<dbReference type="SUPFAM" id="SSF103473">
    <property type="entry name" value="MFS general substrate transporter"/>
    <property type="match status" value="1"/>
</dbReference>
<keyword evidence="10" id="KW-1185">Reference proteome</keyword>
<dbReference type="Proteomes" id="UP000373149">
    <property type="component" value="Unassembled WGS sequence"/>
</dbReference>
<evidence type="ECO:0000256" key="3">
    <source>
        <dbReference type="ARBA" id="ARBA00022475"/>
    </source>
</evidence>
<dbReference type="Pfam" id="PF07690">
    <property type="entry name" value="MFS_1"/>
    <property type="match status" value="1"/>
</dbReference>
<dbReference type="Gene3D" id="1.20.1250.20">
    <property type="entry name" value="MFS general substrate transporter like domains"/>
    <property type="match status" value="1"/>
</dbReference>
<feature type="transmembrane region" description="Helical" evidence="7">
    <location>
        <begin position="335"/>
        <end position="356"/>
    </location>
</feature>
<feature type="domain" description="Major facilitator superfamily (MFS) profile" evidence="8">
    <location>
        <begin position="24"/>
        <end position="453"/>
    </location>
</feature>
<accession>A0A5N8WPY1</accession>
<feature type="transmembrane region" description="Helical" evidence="7">
    <location>
        <begin position="163"/>
        <end position="185"/>
    </location>
</feature>
<protein>
    <submittedName>
        <fullName evidence="9">MHS family MFS transporter</fullName>
    </submittedName>
</protein>
<keyword evidence="6 7" id="KW-0472">Membrane</keyword>
<feature type="transmembrane region" description="Helical" evidence="7">
    <location>
        <begin position="197"/>
        <end position="216"/>
    </location>
</feature>
<dbReference type="PANTHER" id="PTHR43045">
    <property type="entry name" value="SHIKIMATE TRANSPORTER"/>
    <property type="match status" value="1"/>
</dbReference>
<keyword evidence="4 7" id="KW-0812">Transmembrane</keyword>
<feature type="transmembrane region" description="Helical" evidence="7">
    <location>
        <begin position="127"/>
        <end position="151"/>
    </location>
</feature>
<evidence type="ECO:0000256" key="4">
    <source>
        <dbReference type="ARBA" id="ARBA00022692"/>
    </source>
</evidence>
<feature type="transmembrane region" description="Helical" evidence="7">
    <location>
        <begin position="401"/>
        <end position="421"/>
    </location>
</feature>
<keyword evidence="5 7" id="KW-1133">Transmembrane helix</keyword>
<evidence type="ECO:0000256" key="1">
    <source>
        <dbReference type="ARBA" id="ARBA00004651"/>
    </source>
</evidence>
<dbReference type="PANTHER" id="PTHR43045:SF4">
    <property type="entry name" value="TRANSPORTER YDFJ-RELATED"/>
    <property type="match status" value="1"/>
</dbReference>
<sequence>MKDSTTTAEPSGVAQRTTSDLTKAAVSGWLGTAMEFMDFQLYSLAAAIVFNKIFFPDVSPAIGLIAAMATYGVGYVARLAGAVYFGRMGDRLGRKKVLTITIVLMGASTTLIGLLPTYASIGILAPALLVVLRLAQGFGAGAEIAGATVMLAEYAPTKRRGLVSSLVSLGTNSGTLAASGVWAILLAVLSEEQLLSWGWRLPFLMSFGLLLFAVWLRRNLKESPVFEERPDVVDGVAMTRSEVESAVTEGAEDDTGLLEAGMKQRKGKAFFLALALRFGQAGNSGLVQTFLVGYIATNLAAGRSVPTDAILYGSLLGFLTVPAVGMLGDRFGRRVMYVVLTVLTIVLAFPVMLMITSGSTPALMLGMVVGLNVGVLGLFALESVTMAELFGSRTRFTQLALAKEIGGVLATAIGPVLAASLTAATGSWWPIAAMLVVYSLITLAGALLSPETRGRDLVRLEDAV</sequence>
<feature type="transmembrane region" description="Helical" evidence="7">
    <location>
        <begin position="270"/>
        <end position="297"/>
    </location>
</feature>
<gene>
    <name evidence="9" type="ORF">FPZ41_08430</name>
</gene>
<evidence type="ECO:0000313" key="9">
    <source>
        <dbReference type="EMBL" id="MPY48588.1"/>
    </source>
</evidence>
<name>A0A5N8WPY1_9ACTN</name>
<evidence type="ECO:0000259" key="8">
    <source>
        <dbReference type="PROSITE" id="PS50850"/>
    </source>
</evidence>
<keyword evidence="3" id="KW-1003">Cell membrane</keyword>
<dbReference type="RefSeq" id="WP_152860608.1">
    <property type="nucleotide sequence ID" value="NZ_VMNX01000018.1"/>
</dbReference>
<comment type="subcellular location">
    <subcellularLocation>
        <location evidence="1">Cell membrane</location>
        <topology evidence="1">Multi-pass membrane protein</topology>
    </subcellularLocation>
</comment>
<dbReference type="GO" id="GO:0022857">
    <property type="term" value="F:transmembrane transporter activity"/>
    <property type="evidence" value="ECO:0007669"/>
    <property type="project" value="InterPro"/>
</dbReference>
<dbReference type="InterPro" id="IPR011701">
    <property type="entry name" value="MFS"/>
</dbReference>
<evidence type="ECO:0000256" key="2">
    <source>
        <dbReference type="ARBA" id="ARBA00022448"/>
    </source>
</evidence>
<organism evidence="9 10">
    <name type="scientific">Streptomyces acidicola</name>
    <dbReference type="NCBI Taxonomy" id="2596892"/>
    <lineage>
        <taxon>Bacteria</taxon>
        <taxon>Bacillati</taxon>
        <taxon>Actinomycetota</taxon>
        <taxon>Actinomycetes</taxon>
        <taxon>Kitasatosporales</taxon>
        <taxon>Streptomycetaceae</taxon>
        <taxon>Streptomyces</taxon>
    </lineage>
</organism>
<evidence type="ECO:0000313" key="10">
    <source>
        <dbReference type="Proteomes" id="UP000373149"/>
    </source>
</evidence>
<dbReference type="CDD" id="cd17369">
    <property type="entry name" value="MFS_ShiA_like"/>
    <property type="match status" value="1"/>
</dbReference>